<dbReference type="Proteomes" id="UP001195483">
    <property type="component" value="Unassembled WGS sequence"/>
</dbReference>
<name>A0AAE0VPE0_9BIVA</name>
<reference evidence="1" key="3">
    <citation type="submission" date="2023-05" db="EMBL/GenBank/DDBJ databases">
        <authorList>
            <person name="Smith C.H."/>
        </authorList>
    </citation>
    <scope>NUCLEOTIDE SEQUENCE</scope>
    <source>
        <strain evidence="1">CHS0354</strain>
        <tissue evidence="1">Mantle</tissue>
    </source>
</reference>
<comment type="caution">
    <text evidence="1">The sequence shown here is derived from an EMBL/GenBank/DDBJ whole genome shotgun (WGS) entry which is preliminary data.</text>
</comment>
<dbReference type="AlphaFoldDB" id="A0AAE0VPE0"/>
<evidence type="ECO:0000313" key="1">
    <source>
        <dbReference type="EMBL" id="KAK3584297.1"/>
    </source>
</evidence>
<sequence>MAFKVGANHSAWMFQGSTEICGKRCRGDYCGQALTRGSTCGYPVKVIYVRKPKYTIKENDPNVEEYLHNYVSTTTMNLNDKVKGDKIMGGENVNDNQ</sequence>
<proteinExistence type="predicted"/>
<reference evidence="1" key="2">
    <citation type="journal article" date="2021" name="Genome Biol. Evol.">
        <title>Developing a high-quality reference genome for a parasitic bivalve with doubly uniparental inheritance (Bivalvia: Unionida).</title>
        <authorList>
            <person name="Smith C.H."/>
        </authorList>
    </citation>
    <scope>NUCLEOTIDE SEQUENCE</scope>
    <source>
        <strain evidence="1">CHS0354</strain>
        <tissue evidence="1">Mantle</tissue>
    </source>
</reference>
<organism evidence="1 2">
    <name type="scientific">Potamilus streckersoni</name>
    <dbReference type="NCBI Taxonomy" id="2493646"/>
    <lineage>
        <taxon>Eukaryota</taxon>
        <taxon>Metazoa</taxon>
        <taxon>Spiralia</taxon>
        <taxon>Lophotrochozoa</taxon>
        <taxon>Mollusca</taxon>
        <taxon>Bivalvia</taxon>
        <taxon>Autobranchia</taxon>
        <taxon>Heteroconchia</taxon>
        <taxon>Palaeoheterodonta</taxon>
        <taxon>Unionida</taxon>
        <taxon>Unionoidea</taxon>
        <taxon>Unionidae</taxon>
        <taxon>Ambleminae</taxon>
        <taxon>Lampsilini</taxon>
        <taxon>Potamilus</taxon>
    </lineage>
</organism>
<gene>
    <name evidence="1" type="ORF">CHS0354_013249</name>
</gene>
<dbReference type="EMBL" id="JAEAOA010000804">
    <property type="protein sequence ID" value="KAK3584297.1"/>
    <property type="molecule type" value="Genomic_DNA"/>
</dbReference>
<accession>A0AAE0VPE0</accession>
<protein>
    <submittedName>
        <fullName evidence="1">Uncharacterized protein</fullName>
    </submittedName>
</protein>
<evidence type="ECO:0000313" key="2">
    <source>
        <dbReference type="Proteomes" id="UP001195483"/>
    </source>
</evidence>
<keyword evidence="2" id="KW-1185">Reference proteome</keyword>
<reference evidence="1" key="1">
    <citation type="journal article" date="2021" name="Genome Biol. Evol.">
        <title>A High-Quality Reference Genome for a Parasitic Bivalve with Doubly Uniparental Inheritance (Bivalvia: Unionida).</title>
        <authorList>
            <person name="Smith C.H."/>
        </authorList>
    </citation>
    <scope>NUCLEOTIDE SEQUENCE</scope>
    <source>
        <strain evidence="1">CHS0354</strain>
    </source>
</reference>